<dbReference type="PANTHER" id="PTHR30001:SF0">
    <property type="entry name" value="RIBONUCLEASE G"/>
    <property type="match status" value="1"/>
</dbReference>
<keyword evidence="5" id="KW-0694">RNA-binding</keyword>
<dbReference type="GO" id="GO:0005737">
    <property type="term" value="C:cytoplasm"/>
    <property type="evidence" value="ECO:0007669"/>
    <property type="project" value="TreeGrafter"/>
</dbReference>
<dbReference type="EMBL" id="JADIMR010000073">
    <property type="protein sequence ID" value="MBO8447064.1"/>
    <property type="molecule type" value="Genomic_DNA"/>
</dbReference>
<evidence type="ECO:0000256" key="2">
    <source>
        <dbReference type="ARBA" id="ARBA00022723"/>
    </source>
</evidence>
<evidence type="ECO:0000259" key="6">
    <source>
        <dbReference type="SMART" id="SM00316"/>
    </source>
</evidence>
<reference evidence="7" key="1">
    <citation type="submission" date="2020-10" db="EMBL/GenBank/DDBJ databases">
        <authorList>
            <person name="Gilroy R."/>
        </authorList>
    </citation>
    <scope>NUCLEOTIDE SEQUENCE</scope>
    <source>
        <strain evidence="7">D3-1215</strain>
    </source>
</reference>
<dbReference type="InterPro" id="IPR012340">
    <property type="entry name" value="NA-bd_OB-fold"/>
</dbReference>
<comment type="cofactor">
    <cofactor evidence="1">
        <name>Mg(2+)</name>
        <dbReference type="ChEBI" id="CHEBI:18420"/>
    </cofactor>
</comment>
<dbReference type="InterPro" id="IPR019307">
    <property type="entry name" value="RNA-bd_AU-1/RNase_E/G"/>
</dbReference>
<dbReference type="Proteomes" id="UP000823637">
    <property type="component" value="Unassembled WGS sequence"/>
</dbReference>
<proteinExistence type="predicted"/>
<dbReference type="GO" id="GO:0004540">
    <property type="term" value="F:RNA nuclease activity"/>
    <property type="evidence" value="ECO:0007669"/>
    <property type="project" value="InterPro"/>
</dbReference>
<dbReference type="InterPro" id="IPR004659">
    <property type="entry name" value="RNase_E/G"/>
</dbReference>
<dbReference type="CDD" id="cd04453">
    <property type="entry name" value="S1_RNase_E"/>
    <property type="match status" value="1"/>
</dbReference>
<dbReference type="SUPFAM" id="SSF50249">
    <property type="entry name" value="Nucleic acid-binding proteins"/>
    <property type="match status" value="1"/>
</dbReference>
<keyword evidence="2" id="KW-0479">Metal-binding</keyword>
<dbReference type="GO" id="GO:0016787">
    <property type="term" value="F:hydrolase activity"/>
    <property type="evidence" value="ECO:0007669"/>
    <property type="project" value="UniProtKB-KW"/>
</dbReference>
<protein>
    <submittedName>
        <fullName evidence="7">Rne/Rng family ribonuclease</fullName>
    </submittedName>
</protein>
<keyword evidence="3" id="KW-0378">Hydrolase</keyword>
<dbReference type="GO" id="GO:0003723">
    <property type="term" value="F:RNA binding"/>
    <property type="evidence" value="ECO:0007669"/>
    <property type="project" value="UniProtKB-KW"/>
</dbReference>
<dbReference type="GO" id="GO:0006364">
    <property type="term" value="P:rRNA processing"/>
    <property type="evidence" value="ECO:0007669"/>
    <property type="project" value="TreeGrafter"/>
</dbReference>
<name>A0A9D9EG60_9BACT</name>
<dbReference type="InterPro" id="IPR003029">
    <property type="entry name" value="S1_domain"/>
</dbReference>
<dbReference type="SMART" id="SM00316">
    <property type="entry name" value="S1"/>
    <property type="match status" value="1"/>
</dbReference>
<comment type="caution">
    <text evidence="7">The sequence shown here is derived from an EMBL/GenBank/DDBJ whole genome shotgun (WGS) entry which is preliminary data.</text>
</comment>
<evidence type="ECO:0000256" key="1">
    <source>
        <dbReference type="ARBA" id="ARBA00001946"/>
    </source>
</evidence>
<evidence type="ECO:0000313" key="8">
    <source>
        <dbReference type="Proteomes" id="UP000823637"/>
    </source>
</evidence>
<accession>A0A9D9EG60</accession>
<dbReference type="Gene3D" id="2.40.50.140">
    <property type="entry name" value="Nucleic acid-binding proteins"/>
    <property type="match status" value="1"/>
</dbReference>
<dbReference type="NCBIfam" id="TIGR00757">
    <property type="entry name" value="RNaseEG"/>
    <property type="match status" value="1"/>
</dbReference>
<evidence type="ECO:0000256" key="3">
    <source>
        <dbReference type="ARBA" id="ARBA00022801"/>
    </source>
</evidence>
<dbReference type="PANTHER" id="PTHR30001">
    <property type="entry name" value="RIBONUCLEASE"/>
    <property type="match status" value="1"/>
</dbReference>
<organism evidence="7 8">
    <name type="scientific">Candidatus Enterocola intestinipullorum</name>
    <dbReference type="NCBI Taxonomy" id="2840783"/>
    <lineage>
        <taxon>Bacteria</taxon>
        <taxon>Pseudomonadati</taxon>
        <taxon>Bacteroidota</taxon>
        <taxon>Bacteroidia</taxon>
        <taxon>Bacteroidales</taxon>
        <taxon>Candidatus Enterocola</taxon>
    </lineage>
</organism>
<evidence type="ECO:0000256" key="5">
    <source>
        <dbReference type="ARBA" id="ARBA00022884"/>
    </source>
</evidence>
<evidence type="ECO:0000256" key="4">
    <source>
        <dbReference type="ARBA" id="ARBA00022842"/>
    </source>
</evidence>
<sequence length="525" mass="60292">MESRLVLDVQKDLVNIALLEDGRLVELNKESREEGFTVGNIYLARVKKLLPGLNAAFIDVGYKREGFLHCLDLGPTFPTIAAYTKIALDNRRRPLMMNKISYKGELPKQAVINDVLVQGMEILVQVAKEPISTKGPRLTAEISLAGRFLVLLPFHTKVSISHKIKSSSEKNRLRKLVQAAKPANYGVIIRTVAEGRKKEEIENELAVLVARWEAGLDKLRKVKKTPELIIEEISRAETILRDHLNSNYQSIHINDQSVYEDIKSYLTLIEPEKSSMVKYYDEPVPIFDTFNITRQIKALFGRIVTLRKGAYLVVEHTEALHVIDVNSGIRSKGMAQEENACEVNMMAVDEVARQLRLRDMGGIVIIDLIDMQKSENKKAVYERMRANLENDSAEHCVLPLSKFGLMEITRKRVRPETFVDTQEQCPTCLGTGKIRPSIIFTDFLERKVEFVRRHLHYTKTIRLYVHPFVYAYLKQGLFNESLRWKFRYGFSLKLYPDQSLAFLQYRFIDKDGNEINLSDKTEMVL</sequence>
<evidence type="ECO:0000313" key="7">
    <source>
        <dbReference type="EMBL" id="MBO8447064.1"/>
    </source>
</evidence>
<dbReference type="GO" id="GO:0046872">
    <property type="term" value="F:metal ion binding"/>
    <property type="evidence" value="ECO:0007669"/>
    <property type="project" value="UniProtKB-KW"/>
</dbReference>
<dbReference type="Pfam" id="PF10150">
    <property type="entry name" value="RNase_E_G"/>
    <property type="match status" value="1"/>
</dbReference>
<dbReference type="AlphaFoldDB" id="A0A9D9EG60"/>
<reference evidence="7" key="2">
    <citation type="journal article" date="2021" name="PeerJ">
        <title>Extensive microbial diversity within the chicken gut microbiome revealed by metagenomics and culture.</title>
        <authorList>
            <person name="Gilroy R."/>
            <person name="Ravi A."/>
            <person name="Getino M."/>
            <person name="Pursley I."/>
            <person name="Horton D.L."/>
            <person name="Alikhan N.F."/>
            <person name="Baker D."/>
            <person name="Gharbi K."/>
            <person name="Hall N."/>
            <person name="Watson M."/>
            <person name="Adriaenssens E.M."/>
            <person name="Foster-Nyarko E."/>
            <person name="Jarju S."/>
            <person name="Secka A."/>
            <person name="Antonio M."/>
            <person name="Oren A."/>
            <person name="Chaudhuri R.R."/>
            <person name="La Ragione R."/>
            <person name="Hildebrand F."/>
            <person name="Pallen M.J."/>
        </authorList>
    </citation>
    <scope>NUCLEOTIDE SEQUENCE</scope>
    <source>
        <strain evidence="7">D3-1215</strain>
    </source>
</reference>
<gene>
    <name evidence="7" type="ORF">IAC32_04900</name>
</gene>
<keyword evidence="4" id="KW-0460">Magnesium</keyword>
<feature type="domain" description="S1 motif" evidence="6">
    <location>
        <begin position="37"/>
        <end position="141"/>
    </location>
</feature>